<name>G0MHA9_CAEBE</name>
<evidence type="ECO:0000313" key="2">
    <source>
        <dbReference type="Proteomes" id="UP000008068"/>
    </source>
</evidence>
<protein>
    <submittedName>
        <fullName evidence="1">Uncharacterized protein</fullName>
    </submittedName>
</protein>
<dbReference type="InParanoid" id="G0MHA9"/>
<accession>G0MHA9</accession>
<dbReference type="Proteomes" id="UP000008068">
    <property type="component" value="Unassembled WGS sequence"/>
</dbReference>
<keyword evidence="2" id="KW-1185">Reference proteome</keyword>
<reference evidence="2" key="1">
    <citation type="submission" date="2011-07" db="EMBL/GenBank/DDBJ databases">
        <authorList>
            <consortium name="Caenorhabditis brenneri Sequencing and Analysis Consortium"/>
            <person name="Wilson R.K."/>
        </authorList>
    </citation>
    <scope>NUCLEOTIDE SEQUENCE [LARGE SCALE GENOMIC DNA]</scope>
    <source>
        <strain evidence="2">PB2801</strain>
    </source>
</reference>
<proteinExistence type="predicted"/>
<organism evidence="2">
    <name type="scientific">Caenorhabditis brenneri</name>
    <name type="common">Nematode worm</name>
    <dbReference type="NCBI Taxonomy" id="135651"/>
    <lineage>
        <taxon>Eukaryota</taxon>
        <taxon>Metazoa</taxon>
        <taxon>Ecdysozoa</taxon>
        <taxon>Nematoda</taxon>
        <taxon>Chromadorea</taxon>
        <taxon>Rhabditida</taxon>
        <taxon>Rhabditina</taxon>
        <taxon>Rhabditomorpha</taxon>
        <taxon>Rhabditoidea</taxon>
        <taxon>Rhabditidae</taxon>
        <taxon>Peloderinae</taxon>
        <taxon>Caenorhabditis</taxon>
    </lineage>
</organism>
<dbReference type="HOGENOM" id="CLU_3392688_0_0_1"/>
<dbReference type="AlphaFoldDB" id="G0MHA9"/>
<dbReference type="EMBL" id="GL379794">
    <property type="protein sequence ID" value="EGT57895.1"/>
    <property type="molecule type" value="Genomic_DNA"/>
</dbReference>
<gene>
    <name evidence="1" type="ORF">CAEBREN_03220</name>
</gene>
<evidence type="ECO:0000313" key="1">
    <source>
        <dbReference type="EMBL" id="EGT57895.1"/>
    </source>
</evidence>
<sequence length="32" mass="3505">MSKSPIKTPITFSSIVITHVKMFPPSIELTSS</sequence>